<comment type="caution">
    <text evidence="2">The sequence shown here is derived from an EMBL/GenBank/DDBJ whole genome shotgun (WGS) entry which is preliminary data.</text>
</comment>
<dbReference type="InterPro" id="IPR029058">
    <property type="entry name" value="AB_hydrolase_fold"/>
</dbReference>
<evidence type="ECO:0000313" key="2">
    <source>
        <dbReference type="EMBL" id="PTL37259.1"/>
    </source>
</evidence>
<organism evidence="2 3">
    <name type="scientific">Candidatus Methylomirabilis limnetica</name>
    <dbReference type="NCBI Taxonomy" id="2033718"/>
    <lineage>
        <taxon>Bacteria</taxon>
        <taxon>Candidatus Methylomirabilota</taxon>
        <taxon>Candidatus Methylomirabilia</taxon>
        <taxon>Candidatus Methylomirabilales</taxon>
        <taxon>Candidatus Methylomirabilaceae</taxon>
        <taxon>Candidatus Methylomirabilis</taxon>
    </lineage>
</organism>
<keyword evidence="3" id="KW-1185">Reference proteome</keyword>
<dbReference type="EMBL" id="NVQC01000002">
    <property type="protein sequence ID" value="PTL37259.1"/>
    <property type="molecule type" value="Genomic_DNA"/>
</dbReference>
<dbReference type="AlphaFoldDB" id="A0A2T4U1P0"/>
<accession>A0A2T4U1P0</accession>
<evidence type="ECO:0000256" key="1">
    <source>
        <dbReference type="SAM" id="MobiDB-lite"/>
    </source>
</evidence>
<feature type="region of interest" description="Disordered" evidence="1">
    <location>
        <begin position="1"/>
        <end position="21"/>
    </location>
</feature>
<reference evidence="3" key="2">
    <citation type="journal article" date="2018" name="Environ. Microbiol.">
        <title>Bloom of a denitrifying methanotroph, 'Candidatus Methylomirabilis limnetica', in a deep stratified lake.</title>
        <authorList>
            <person name="Graf J.S."/>
            <person name="Mayr M.J."/>
            <person name="Marchant H.K."/>
            <person name="Tienken D."/>
            <person name="Hach P.F."/>
            <person name="Brand A."/>
            <person name="Schubert C.J."/>
            <person name="Kuypers M.M."/>
            <person name="Milucka J."/>
        </authorList>
    </citation>
    <scope>NUCLEOTIDE SEQUENCE [LARGE SCALE GENOMIC DNA]</scope>
    <source>
        <strain evidence="3">Zug</strain>
    </source>
</reference>
<sequence>MEHSVHPSKQGTICGQPPPWRRRGTRTGLLAALVAVTALLTTACATPVGVKLVDGRAVHRSLTASALSVDEPSVYTKRTLQREGLIETFKDDPPAAIAKLHTGYVEFHRADSPMQEIALFALAEMAFLHAEASGDRAYFLASAAYAYAFLFPDDQSQDQLMSWGYTPFDPRIRIAADLYNRALAEGLVPPKAPLGADAKPREVLLEPGRHTLPVGELEIDVDHAGFKWAGYKLDHFVPSANLEVRGLRNRYRMPGLGVPLAASLSNPDDESASRLADAKIPPRLKIPVSALLRLEGARRGVAEGRLRGTLSVYTSDATVAVTIAGREVPLEYDQTAALAYTLEGSPIWEFELAGFFSGGFGLGVRDLGRRVAPSLLRARPEDGVIFMAPYRPGKIPVVLVHGTASSPARWAEMINELRIDPRIAKHYQIWLFIYNTGNPIAYSGSLLREGLLHTVRQLDPEGKDPALRQMVVIGHSQGGLLTRLTVVNSGSKFWDNFSKVPIEDLDIKTETRDLLRRSMFVEPVPHVRRVIFVATPHRGTPVSATGIVKWLTRFITLPLNIAGAATDILTLNKDRLVARSLDRLPSAVDNMSPSHPFIKTLSSLPIADGVTAHSIIAVKGDGPPEEGSDGVVPYWSAHIEPVASEKVVKSPHSVQSNPHAIEEIRRILLEHAGER</sequence>
<gene>
    <name evidence="2" type="ORF">CLG94_00055</name>
</gene>
<proteinExistence type="predicted"/>
<reference evidence="2 3" key="1">
    <citation type="submission" date="2017-09" db="EMBL/GenBank/DDBJ databases">
        <title>Bloom of a denitrifying methanotroph, Candidatus Methylomirabilis limnetica, in a deep stratified lake.</title>
        <authorList>
            <person name="Graf J.S."/>
            <person name="Marchant H.K."/>
            <person name="Tienken D."/>
            <person name="Hach P.F."/>
            <person name="Brand A."/>
            <person name="Schubert C.J."/>
            <person name="Kuypers M.M."/>
            <person name="Milucka J."/>
        </authorList>
    </citation>
    <scope>NUCLEOTIDE SEQUENCE [LARGE SCALE GENOMIC DNA]</scope>
    <source>
        <strain evidence="2 3">Zug</strain>
    </source>
</reference>
<evidence type="ECO:0000313" key="3">
    <source>
        <dbReference type="Proteomes" id="UP000241436"/>
    </source>
</evidence>
<protein>
    <submittedName>
        <fullName evidence="2">Uncharacterized protein</fullName>
    </submittedName>
</protein>
<dbReference type="SUPFAM" id="SSF53474">
    <property type="entry name" value="alpha/beta-Hydrolases"/>
    <property type="match status" value="1"/>
</dbReference>
<name>A0A2T4U1P0_9BACT</name>
<dbReference type="Gene3D" id="3.40.50.1820">
    <property type="entry name" value="alpha/beta hydrolase"/>
    <property type="match status" value="1"/>
</dbReference>
<dbReference type="Proteomes" id="UP000241436">
    <property type="component" value="Unassembled WGS sequence"/>
</dbReference>